<accession>A0ABT9XNY3</accession>
<proteinExistence type="predicted"/>
<dbReference type="PROSITE" id="PS50975">
    <property type="entry name" value="ATP_GRASP"/>
    <property type="match status" value="1"/>
</dbReference>
<gene>
    <name evidence="3" type="ORF">J2S03_003334</name>
</gene>
<dbReference type="Gene3D" id="3.40.50.720">
    <property type="entry name" value="NAD(P)-binding Rossmann-like Domain"/>
    <property type="match status" value="1"/>
</dbReference>
<dbReference type="Pfam" id="PF13607">
    <property type="entry name" value="Succ_CoA_lig"/>
    <property type="match status" value="1"/>
</dbReference>
<protein>
    <submittedName>
        <fullName evidence="3">Acyl-CoA synthetase (NDP forming)</fullName>
    </submittedName>
</protein>
<dbReference type="InterPro" id="IPR003781">
    <property type="entry name" value="CoA-bd"/>
</dbReference>
<keyword evidence="1" id="KW-0547">Nucleotide-binding</keyword>
<dbReference type="SUPFAM" id="SSF52210">
    <property type="entry name" value="Succinyl-CoA synthetase domains"/>
    <property type="match status" value="2"/>
</dbReference>
<dbReference type="EMBL" id="JAUSTP010000045">
    <property type="protein sequence ID" value="MDQ0191463.1"/>
    <property type="molecule type" value="Genomic_DNA"/>
</dbReference>
<dbReference type="Gene3D" id="3.30.1490.20">
    <property type="entry name" value="ATP-grasp fold, A domain"/>
    <property type="match status" value="1"/>
</dbReference>
<sequence length="741" mass="80254">MSVAKRHLPSIRTLDEWTSKERLATYGIAVPQQHLVHTVDEAVAAADRMGYPVVVKRVTDIHKSDGGGVRVGLCTAADVADAIREMSLGASSTSESVAWVEPRFSVQQCLPRGTEMLLAVRRDAQFGLCLLIGRGGTEAEAFHDTAYRLWPLTEEDVVNQIRSLRTCRPWLEPWRGKAPELDMAALWTLLKSLRSMFEANAGLVEVELNPVIFWGEGKGLGIADARISEYTNDLVSGYPVDGVTPHRQDARNHRAGLTAGATTEHPALVSEKASTPSTSALIQTFFHPKHIAIIGATEERAKLGGRLTRYVTAHKFPGEIAYVNPKHRGQPGWYASLSEVPGPVDVALVAVPSHQVERVLTECRQCQVPTAIVYASGFAETGDEGRQRQERLLAATQGEVRWVGPNSMGIVSQTDDTYLAFGMTLEMEETPKGNVAVVSQSGALSSCLIGRFWESGIGFSRWITTGNEADLTLSDFLDALVDDDATSVIGLFIETIREIYGFAAAARRAMAVGKPIVALKAGRTELARKAIESHTGSLAGEDALYDDFFRRLGIVRAADFAQFSDALRILSRYKEMSGRRIGVVSTSGGANSLVADEVERLGLELPAFTERTVRRLGELIDDFGAAHNPVDVTVQLTVHPETFGPVVQTIVDDPNVDALLVVLTTNSDPPAAVMADALVAQMRVLEKPVVIVRMGPESIAPKALSVYRANGVPVFTTPEQGVRCLASLAAYAEARRRGVQG</sequence>
<evidence type="ECO:0000259" key="2">
    <source>
        <dbReference type="PROSITE" id="PS50975"/>
    </source>
</evidence>
<dbReference type="InterPro" id="IPR016102">
    <property type="entry name" value="Succinyl-CoA_synth-like"/>
</dbReference>
<dbReference type="Pfam" id="PF13380">
    <property type="entry name" value="CoA_binding_2"/>
    <property type="match status" value="1"/>
</dbReference>
<reference evidence="3 4" key="1">
    <citation type="submission" date="2023-07" db="EMBL/GenBank/DDBJ databases">
        <title>Genomic Encyclopedia of Type Strains, Phase IV (KMG-IV): sequencing the most valuable type-strain genomes for metagenomic binning, comparative biology and taxonomic classification.</title>
        <authorList>
            <person name="Goeker M."/>
        </authorList>
    </citation>
    <scope>NUCLEOTIDE SEQUENCE [LARGE SCALE GENOMIC DNA]</scope>
    <source>
        <strain evidence="3 4">DSM 4006</strain>
    </source>
</reference>
<dbReference type="Pfam" id="PF19045">
    <property type="entry name" value="Ligase_CoA_2"/>
    <property type="match status" value="1"/>
</dbReference>
<keyword evidence="1" id="KW-0067">ATP-binding</keyword>
<keyword evidence="4" id="KW-1185">Reference proteome</keyword>
<organism evidence="3 4">
    <name type="scientific">Alicyclobacillus cycloheptanicus</name>
    <dbReference type="NCBI Taxonomy" id="1457"/>
    <lineage>
        <taxon>Bacteria</taxon>
        <taxon>Bacillati</taxon>
        <taxon>Bacillota</taxon>
        <taxon>Bacilli</taxon>
        <taxon>Bacillales</taxon>
        <taxon>Alicyclobacillaceae</taxon>
        <taxon>Alicyclobacillus</taxon>
    </lineage>
</organism>
<comment type="caution">
    <text evidence="3">The sequence shown here is derived from an EMBL/GenBank/DDBJ whole genome shotgun (WGS) entry which is preliminary data.</text>
</comment>
<evidence type="ECO:0000256" key="1">
    <source>
        <dbReference type="PROSITE-ProRule" id="PRU00409"/>
    </source>
</evidence>
<evidence type="ECO:0000313" key="3">
    <source>
        <dbReference type="EMBL" id="MDQ0191463.1"/>
    </source>
</evidence>
<dbReference type="SUPFAM" id="SSF56059">
    <property type="entry name" value="Glutathione synthetase ATP-binding domain-like"/>
    <property type="match status" value="1"/>
</dbReference>
<evidence type="ECO:0000313" key="4">
    <source>
        <dbReference type="Proteomes" id="UP001232973"/>
    </source>
</evidence>
<dbReference type="Gene3D" id="3.30.470.20">
    <property type="entry name" value="ATP-grasp fold, B domain"/>
    <property type="match status" value="1"/>
</dbReference>
<dbReference type="InterPro" id="IPR032875">
    <property type="entry name" value="Succ_CoA_lig_flav_dom"/>
</dbReference>
<dbReference type="PANTHER" id="PTHR42793:SF4">
    <property type="entry name" value="BLL6376 PROTEIN"/>
    <property type="match status" value="1"/>
</dbReference>
<dbReference type="InterPro" id="IPR013815">
    <property type="entry name" value="ATP_grasp_subdomain_1"/>
</dbReference>
<dbReference type="Gene3D" id="3.40.50.261">
    <property type="entry name" value="Succinyl-CoA synthetase domains"/>
    <property type="match status" value="2"/>
</dbReference>
<dbReference type="InterPro" id="IPR011761">
    <property type="entry name" value="ATP-grasp"/>
</dbReference>
<dbReference type="SUPFAM" id="SSF51735">
    <property type="entry name" value="NAD(P)-binding Rossmann-fold domains"/>
    <property type="match status" value="1"/>
</dbReference>
<dbReference type="SMART" id="SM00881">
    <property type="entry name" value="CoA_binding"/>
    <property type="match status" value="1"/>
</dbReference>
<dbReference type="InterPro" id="IPR036291">
    <property type="entry name" value="NAD(P)-bd_dom_sf"/>
</dbReference>
<dbReference type="RefSeq" id="WP_274454812.1">
    <property type="nucleotide sequence ID" value="NZ_CP067097.1"/>
</dbReference>
<feature type="domain" description="ATP-grasp" evidence="2">
    <location>
        <begin position="20"/>
        <end position="71"/>
    </location>
</feature>
<dbReference type="Pfam" id="PF13549">
    <property type="entry name" value="ATP-grasp_5"/>
    <property type="match status" value="1"/>
</dbReference>
<dbReference type="Proteomes" id="UP001232973">
    <property type="component" value="Unassembled WGS sequence"/>
</dbReference>
<name>A0ABT9XNY3_9BACL</name>
<dbReference type="InterPro" id="IPR043938">
    <property type="entry name" value="Ligase_CoA_dom"/>
</dbReference>
<dbReference type="PANTHER" id="PTHR42793">
    <property type="entry name" value="COA BINDING DOMAIN CONTAINING PROTEIN"/>
    <property type="match status" value="1"/>
</dbReference>